<keyword evidence="2" id="KW-0408">Iron</keyword>
<dbReference type="GO" id="GO:0006879">
    <property type="term" value="P:intracellular iron ion homeostasis"/>
    <property type="evidence" value="ECO:0007669"/>
    <property type="project" value="TreeGrafter"/>
</dbReference>
<dbReference type="InterPro" id="IPR002109">
    <property type="entry name" value="Glutaredoxin"/>
</dbReference>
<evidence type="ECO:0000256" key="4">
    <source>
        <dbReference type="SAM" id="MobiDB-lite"/>
    </source>
</evidence>
<dbReference type="PROSITE" id="PS51354">
    <property type="entry name" value="GLUTAREDOXIN_2"/>
    <property type="match status" value="1"/>
</dbReference>
<dbReference type="GO" id="GO:0015036">
    <property type="term" value="F:disulfide oxidoreductase activity"/>
    <property type="evidence" value="ECO:0007669"/>
    <property type="project" value="UniProtKB-ARBA"/>
</dbReference>
<accession>A0AAD6J0P5</accession>
<name>A0AAD6J0P5_DREDA</name>
<dbReference type="AlphaFoldDB" id="A0AAD6J0P5"/>
<feature type="compositionally biased region" description="Low complexity" evidence="4">
    <location>
        <begin position="139"/>
        <end position="154"/>
    </location>
</feature>
<dbReference type="Proteomes" id="UP001221413">
    <property type="component" value="Unassembled WGS sequence"/>
</dbReference>
<evidence type="ECO:0000313" key="7">
    <source>
        <dbReference type="Proteomes" id="UP001221413"/>
    </source>
</evidence>
<dbReference type="InterPro" id="IPR036249">
    <property type="entry name" value="Thioredoxin-like_sf"/>
</dbReference>
<feature type="domain" description="Thioredoxin" evidence="5">
    <location>
        <begin position="1"/>
        <end position="111"/>
    </location>
</feature>
<dbReference type="Pfam" id="PF00462">
    <property type="entry name" value="Glutaredoxin"/>
    <property type="match status" value="1"/>
</dbReference>
<gene>
    <name evidence="6" type="ORF">Dda_3096</name>
</gene>
<comment type="caution">
    <text evidence="6">The sequence shown here is derived from an EMBL/GenBank/DDBJ whole genome shotgun (WGS) entry which is preliminary data.</text>
</comment>
<dbReference type="GO" id="GO:0005829">
    <property type="term" value="C:cytosol"/>
    <property type="evidence" value="ECO:0007669"/>
    <property type="project" value="TreeGrafter"/>
</dbReference>
<proteinExistence type="predicted"/>
<dbReference type="PROSITE" id="PS51352">
    <property type="entry name" value="THIOREDOXIN_2"/>
    <property type="match status" value="1"/>
</dbReference>
<sequence>MAPLHTPTTVEAFREVFNAVPANVVLAISFHTSWATPCKQMDQVFAALAAKSSPDRAVFVSIDAEEVPDISEEYDVSSVPFFVLVKNREIVGKISGADTEALAAAIQFQTDSAGKAPLAIPPAQKVAPAAADSQKNAPADANGTGGDASASAATDDVDAEPEESLNERLTKLVNAAPVMLFMKGTPAEPKCGFSRQLVGILREHNIRYGFFNILKDDEVRQGLKEFSDWPTYPQLYHQGSLVGGLDIVKEEFENDPEFLRSEAVAAS</sequence>
<dbReference type="InterPro" id="IPR004480">
    <property type="entry name" value="Monothiol_GRX-rel"/>
</dbReference>
<dbReference type="InterPro" id="IPR013766">
    <property type="entry name" value="Thioredoxin_domain"/>
</dbReference>
<dbReference type="SUPFAM" id="SSF52833">
    <property type="entry name" value="Thioredoxin-like"/>
    <property type="match status" value="2"/>
</dbReference>
<dbReference type="EMBL" id="JAQGDS010000003">
    <property type="protein sequence ID" value="KAJ6262289.1"/>
    <property type="molecule type" value="Genomic_DNA"/>
</dbReference>
<evidence type="ECO:0000256" key="2">
    <source>
        <dbReference type="ARBA" id="ARBA00023004"/>
    </source>
</evidence>
<dbReference type="Gene3D" id="3.40.30.10">
    <property type="entry name" value="Glutaredoxin"/>
    <property type="match status" value="2"/>
</dbReference>
<feature type="compositionally biased region" description="Acidic residues" evidence="4">
    <location>
        <begin position="155"/>
        <end position="164"/>
    </location>
</feature>
<feature type="region of interest" description="Disordered" evidence="4">
    <location>
        <begin position="124"/>
        <end position="165"/>
    </location>
</feature>
<dbReference type="PANTHER" id="PTHR10293">
    <property type="entry name" value="GLUTAREDOXIN FAMILY MEMBER"/>
    <property type="match status" value="1"/>
</dbReference>
<organism evidence="6 7">
    <name type="scientific">Drechslerella dactyloides</name>
    <name type="common">Nematode-trapping fungus</name>
    <name type="synonym">Arthrobotrys dactyloides</name>
    <dbReference type="NCBI Taxonomy" id="74499"/>
    <lineage>
        <taxon>Eukaryota</taxon>
        <taxon>Fungi</taxon>
        <taxon>Dikarya</taxon>
        <taxon>Ascomycota</taxon>
        <taxon>Pezizomycotina</taxon>
        <taxon>Orbiliomycetes</taxon>
        <taxon>Orbiliales</taxon>
        <taxon>Orbiliaceae</taxon>
        <taxon>Drechslerella</taxon>
    </lineage>
</organism>
<dbReference type="CDD" id="cd03028">
    <property type="entry name" value="GRX_PICOT_like"/>
    <property type="match status" value="1"/>
</dbReference>
<dbReference type="GO" id="GO:0005634">
    <property type="term" value="C:nucleus"/>
    <property type="evidence" value="ECO:0007669"/>
    <property type="project" value="TreeGrafter"/>
</dbReference>
<evidence type="ECO:0000256" key="1">
    <source>
        <dbReference type="ARBA" id="ARBA00022723"/>
    </source>
</evidence>
<dbReference type="InterPro" id="IPR033658">
    <property type="entry name" value="GRX_PICOT-like"/>
</dbReference>
<evidence type="ECO:0000259" key="5">
    <source>
        <dbReference type="PROSITE" id="PS51352"/>
    </source>
</evidence>
<dbReference type="FunFam" id="3.40.30.10:FF:000012">
    <property type="entry name" value="Monothiol glutaredoxin"/>
    <property type="match status" value="1"/>
</dbReference>
<dbReference type="GO" id="GO:0046872">
    <property type="term" value="F:metal ion binding"/>
    <property type="evidence" value="ECO:0007669"/>
    <property type="project" value="UniProtKB-KW"/>
</dbReference>
<dbReference type="GO" id="GO:0051537">
    <property type="term" value="F:2 iron, 2 sulfur cluster binding"/>
    <property type="evidence" value="ECO:0007669"/>
    <property type="project" value="TreeGrafter"/>
</dbReference>
<keyword evidence="7" id="KW-1185">Reference proteome</keyword>
<dbReference type="PANTHER" id="PTHR10293:SF73">
    <property type="entry name" value="GLUTAREDOXIN-3"/>
    <property type="match status" value="1"/>
</dbReference>
<reference evidence="6" key="1">
    <citation type="submission" date="2023-01" db="EMBL/GenBank/DDBJ databases">
        <title>The chitinases involved in constricting ring structure development in the nematode-trapping fungus Drechslerella dactyloides.</title>
        <authorList>
            <person name="Wang R."/>
            <person name="Zhang L."/>
            <person name="Tang P."/>
            <person name="Li S."/>
            <person name="Liang L."/>
        </authorList>
    </citation>
    <scope>NUCLEOTIDE SEQUENCE</scope>
    <source>
        <strain evidence="6">YMF1.00031</strain>
    </source>
</reference>
<evidence type="ECO:0000313" key="6">
    <source>
        <dbReference type="EMBL" id="KAJ6262289.1"/>
    </source>
</evidence>
<keyword evidence="1" id="KW-0479">Metal-binding</keyword>
<dbReference type="CDD" id="cd02984">
    <property type="entry name" value="TRX_PICOT"/>
    <property type="match status" value="1"/>
</dbReference>
<evidence type="ECO:0000256" key="3">
    <source>
        <dbReference type="ARBA" id="ARBA00023014"/>
    </source>
</evidence>
<dbReference type="Pfam" id="PF00085">
    <property type="entry name" value="Thioredoxin"/>
    <property type="match status" value="1"/>
</dbReference>
<protein>
    <submittedName>
        <fullName evidence="6">Glutaredoxin-3</fullName>
    </submittedName>
</protein>
<keyword evidence="3" id="KW-0411">Iron-sulfur</keyword>